<reference evidence="2 3" key="1">
    <citation type="submission" date="2024-02" db="EMBL/GenBank/DDBJ databases">
        <title>High-quality chromosome-scale genome assembly of Pensacola bahiagrass (Paspalum notatum Flugge var. saurae).</title>
        <authorList>
            <person name="Vega J.M."/>
            <person name="Podio M."/>
            <person name="Orjuela J."/>
            <person name="Siena L.A."/>
            <person name="Pessino S.C."/>
            <person name="Combes M.C."/>
            <person name="Mariac C."/>
            <person name="Albertini E."/>
            <person name="Pupilli F."/>
            <person name="Ortiz J.P.A."/>
            <person name="Leblanc O."/>
        </authorList>
    </citation>
    <scope>NUCLEOTIDE SEQUENCE [LARGE SCALE GENOMIC DNA]</scope>
    <source>
        <strain evidence="2">R1</strain>
        <tissue evidence="2">Leaf</tissue>
    </source>
</reference>
<proteinExistence type="predicted"/>
<keyword evidence="3" id="KW-1185">Reference proteome</keyword>
<protein>
    <recommendedName>
        <fullName evidence="1">DUF6598 domain-containing protein</fullName>
    </recommendedName>
</protein>
<dbReference type="InterPro" id="IPR001938">
    <property type="entry name" value="Thaumatin"/>
</dbReference>
<dbReference type="Pfam" id="PF20241">
    <property type="entry name" value="DUF6598"/>
    <property type="match status" value="1"/>
</dbReference>
<dbReference type="EMBL" id="CP144752">
    <property type="protein sequence ID" value="WVZ88595.1"/>
    <property type="molecule type" value="Genomic_DNA"/>
</dbReference>
<sequence length="120" mass="13976">MDMDEEEEEMKPHEIFEIYRSEWIQMYGKNDAAAFYNPTKLTPMRYTDGPVLPVSARPMDTMEIFFVKVASLTVTGGLNWPLNVYGDVAVRDSKDQMRNYLFRRDRDHCQTLTSPQACLV</sequence>
<organism evidence="2 3">
    <name type="scientific">Paspalum notatum var. saurae</name>
    <dbReference type="NCBI Taxonomy" id="547442"/>
    <lineage>
        <taxon>Eukaryota</taxon>
        <taxon>Viridiplantae</taxon>
        <taxon>Streptophyta</taxon>
        <taxon>Embryophyta</taxon>
        <taxon>Tracheophyta</taxon>
        <taxon>Spermatophyta</taxon>
        <taxon>Magnoliopsida</taxon>
        <taxon>Liliopsida</taxon>
        <taxon>Poales</taxon>
        <taxon>Poaceae</taxon>
        <taxon>PACMAD clade</taxon>
        <taxon>Panicoideae</taxon>
        <taxon>Andropogonodae</taxon>
        <taxon>Paspaleae</taxon>
        <taxon>Paspalinae</taxon>
        <taxon>Paspalum</taxon>
    </lineage>
</organism>
<dbReference type="InterPro" id="IPR046533">
    <property type="entry name" value="DUF6598"/>
</dbReference>
<evidence type="ECO:0000313" key="2">
    <source>
        <dbReference type="EMBL" id="WVZ88595.1"/>
    </source>
</evidence>
<evidence type="ECO:0000313" key="3">
    <source>
        <dbReference type="Proteomes" id="UP001341281"/>
    </source>
</evidence>
<accession>A0AAQ3UEJ0</accession>
<evidence type="ECO:0000259" key="1">
    <source>
        <dbReference type="Pfam" id="PF20241"/>
    </source>
</evidence>
<dbReference type="PANTHER" id="PTHR33065:SF131">
    <property type="entry name" value="EXPRESSED PROTEIN"/>
    <property type="match status" value="1"/>
</dbReference>
<gene>
    <name evidence="2" type="ORF">U9M48_035096</name>
</gene>
<dbReference type="PIRSF" id="PIRSF002703">
    <property type="entry name" value="Thaumatin"/>
    <property type="match status" value="1"/>
</dbReference>
<dbReference type="Proteomes" id="UP001341281">
    <property type="component" value="Chromosome 08"/>
</dbReference>
<name>A0AAQ3UEJ0_PASNO</name>
<dbReference type="PANTHER" id="PTHR33065">
    <property type="entry name" value="OS07G0486400 PROTEIN"/>
    <property type="match status" value="1"/>
</dbReference>
<dbReference type="AlphaFoldDB" id="A0AAQ3UEJ0"/>
<feature type="domain" description="DUF6598" evidence="1">
    <location>
        <begin position="61"/>
        <end position="119"/>
    </location>
</feature>